<feature type="region of interest" description="Disordered" evidence="1">
    <location>
        <begin position="1"/>
        <end position="28"/>
    </location>
</feature>
<organism evidence="2 3">
    <name type="scientific">Peribacillus huizhouensis</name>
    <dbReference type="NCBI Taxonomy" id="1501239"/>
    <lineage>
        <taxon>Bacteria</taxon>
        <taxon>Bacillati</taxon>
        <taxon>Bacillota</taxon>
        <taxon>Bacilli</taxon>
        <taxon>Bacillales</taxon>
        <taxon>Bacillaceae</taxon>
        <taxon>Peribacillus</taxon>
    </lineage>
</organism>
<name>A0ABR6CRH8_9BACI</name>
<evidence type="ECO:0000313" key="2">
    <source>
        <dbReference type="EMBL" id="MBA9027640.1"/>
    </source>
</evidence>
<dbReference type="RefSeq" id="WP_028390788.1">
    <property type="nucleotide sequence ID" value="NZ_JACJHX010000008.1"/>
</dbReference>
<feature type="compositionally biased region" description="Polar residues" evidence="1">
    <location>
        <begin position="15"/>
        <end position="25"/>
    </location>
</feature>
<reference evidence="2 3" key="1">
    <citation type="submission" date="2020-08" db="EMBL/GenBank/DDBJ databases">
        <title>Genomic Encyclopedia of Type Strains, Phase IV (KMG-IV): sequencing the most valuable type-strain genomes for metagenomic binning, comparative biology and taxonomic classification.</title>
        <authorList>
            <person name="Goeker M."/>
        </authorList>
    </citation>
    <scope>NUCLEOTIDE SEQUENCE [LARGE SCALE GENOMIC DNA]</scope>
    <source>
        <strain evidence="2 3">DSM 105481</strain>
    </source>
</reference>
<evidence type="ECO:0000313" key="3">
    <source>
        <dbReference type="Proteomes" id="UP000626697"/>
    </source>
</evidence>
<dbReference type="Proteomes" id="UP000626697">
    <property type="component" value="Unassembled WGS sequence"/>
</dbReference>
<gene>
    <name evidence="2" type="ORF">HNP81_002930</name>
</gene>
<proteinExistence type="predicted"/>
<sequence>MPQKPSKSTEELNTEKNVQIPNNNQQDKDAIDNLTRMLASLLNYLSDEENEELDIDYIIDDTEGLREWWNQYKESNRKLIEEEIRESLGKLSIEALHKIHEQVKEKQD</sequence>
<dbReference type="EMBL" id="JACJHX010000008">
    <property type="protein sequence ID" value="MBA9027640.1"/>
    <property type="molecule type" value="Genomic_DNA"/>
</dbReference>
<keyword evidence="3" id="KW-1185">Reference proteome</keyword>
<comment type="caution">
    <text evidence="2">The sequence shown here is derived from an EMBL/GenBank/DDBJ whole genome shotgun (WGS) entry which is preliminary data.</text>
</comment>
<protein>
    <submittedName>
        <fullName evidence="2">Uncharacterized protein</fullName>
    </submittedName>
</protein>
<accession>A0ABR6CRH8</accession>
<evidence type="ECO:0000256" key="1">
    <source>
        <dbReference type="SAM" id="MobiDB-lite"/>
    </source>
</evidence>